<dbReference type="InterPro" id="IPR036465">
    <property type="entry name" value="vWFA_dom_sf"/>
</dbReference>
<dbReference type="Proteomes" id="UP001229346">
    <property type="component" value="Unassembled WGS sequence"/>
</dbReference>
<dbReference type="SUPFAM" id="SSF53300">
    <property type="entry name" value="vWA-like"/>
    <property type="match status" value="1"/>
</dbReference>
<gene>
    <name evidence="2" type="ORF">J2T15_006161</name>
</gene>
<evidence type="ECO:0000313" key="2">
    <source>
        <dbReference type="EMBL" id="MDQ0116679.1"/>
    </source>
</evidence>
<accession>A0ABT9UEN6</accession>
<dbReference type="EMBL" id="JAUSSU010000023">
    <property type="protein sequence ID" value="MDQ0116679.1"/>
    <property type="molecule type" value="Genomic_DNA"/>
</dbReference>
<evidence type="ECO:0000259" key="1">
    <source>
        <dbReference type="Pfam" id="PF01882"/>
    </source>
</evidence>
<dbReference type="RefSeq" id="WP_307210329.1">
    <property type="nucleotide sequence ID" value="NZ_JAUSSU010000023.1"/>
</dbReference>
<dbReference type="PANTHER" id="PTHR33608">
    <property type="entry name" value="BLL2464 PROTEIN"/>
    <property type="match status" value="1"/>
</dbReference>
<reference evidence="2 3" key="1">
    <citation type="submission" date="2023-07" db="EMBL/GenBank/DDBJ databases">
        <title>Sorghum-associated microbial communities from plants grown in Nebraska, USA.</title>
        <authorList>
            <person name="Schachtman D."/>
        </authorList>
    </citation>
    <scope>NUCLEOTIDE SEQUENCE [LARGE SCALE GENOMIC DNA]</scope>
    <source>
        <strain evidence="2 3">CC482</strain>
    </source>
</reference>
<dbReference type="InterPro" id="IPR002881">
    <property type="entry name" value="DUF58"/>
</dbReference>
<proteinExistence type="predicted"/>
<organism evidence="2 3">
    <name type="scientific">Paenibacillus harenae</name>
    <dbReference type="NCBI Taxonomy" id="306543"/>
    <lineage>
        <taxon>Bacteria</taxon>
        <taxon>Bacillati</taxon>
        <taxon>Bacillota</taxon>
        <taxon>Bacilli</taxon>
        <taxon>Bacillales</taxon>
        <taxon>Paenibacillaceae</taxon>
        <taxon>Paenibacillus</taxon>
    </lineage>
</organism>
<feature type="domain" description="DUF58" evidence="1">
    <location>
        <begin position="64"/>
        <end position="282"/>
    </location>
</feature>
<evidence type="ECO:0000313" key="3">
    <source>
        <dbReference type="Proteomes" id="UP001229346"/>
    </source>
</evidence>
<comment type="caution">
    <text evidence="2">The sequence shown here is derived from an EMBL/GenBank/DDBJ whole genome shotgun (WGS) entry which is preliminary data.</text>
</comment>
<protein>
    <submittedName>
        <fullName evidence="2">Uncharacterized protein (DUF58 family)</fullName>
    </submittedName>
</protein>
<dbReference type="Gene3D" id="3.40.50.410">
    <property type="entry name" value="von Willebrand factor, type A domain"/>
    <property type="match status" value="1"/>
</dbReference>
<sequence length="327" mass="36358">MSADDNSERMQKPSAEEALRLLFPDLSLLGRIEQLRIASASKVKGTLAGKRRSVSLGGSQEFADYRPYAPGDDVRRIDWSVYGRTRRAYVRQFWDEQELVVHMYVDVSRSMSFGEQDANKLHYALKLAASVGYAALCGDDRVSIKLFNDRVVQELPPVHGRAASPKWFQFIADAMRSSGTYQTSGHPSPELDLSVPFRAPGTLPHRSGVTWLFTDAMFEEGIEETLLSLQAAKQQVVLCHLLSPSELEPALSGELKLIDSELKTGKDIAVGHRLLSDYRMAVTTYREQLERICAERGATYVFVNTGVSLTETIHHVLLPAQALSGKS</sequence>
<keyword evidence="3" id="KW-1185">Reference proteome</keyword>
<name>A0ABT9UEN6_PAEHA</name>
<dbReference type="PANTHER" id="PTHR33608:SF7">
    <property type="entry name" value="DUF58 DOMAIN-CONTAINING PROTEIN"/>
    <property type="match status" value="1"/>
</dbReference>
<dbReference type="Pfam" id="PF01882">
    <property type="entry name" value="DUF58"/>
    <property type="match status" value="1"/>
</dbReference>